<name>A0ABN0U597_9ACTN</name>
<dbReference type="EMBL" id="BAAAGX010000009">
    <property type="protein sequence ID" value="GAA0239197.1"/>
    <property type="molecule type" value="Genomic_DNA"/>
</dbReference>
<dbReference type="RefSeq" id="WP_344648992.1">
    <property type="nucleotide sequence ID" value="NZ_BAAAGX010000009.1"/>
</dbReference>
<feature type="transmembrane region" description="Helical" evidence="1">
    <location>
        <begin position="12"/>
        <end position="30"/>
    </location>
</feature>
<keyword evidence="4" id="KW-1185">Reference proteome</keyword>
<feature type="domain" description="DUF4396" evidence="2">
    <location>
        <begin position="6"/>
        <end position="137"/>
    </location>
</feature>
<feature type="transmembrane region" description="Helical" evidence="1">
    <location>
        <begin position="36"/>
        <end position="56"/>
    </location>
</feature>
<protein>
    <submittedName>
        <fullName evidence="3">DUF4396 domain-containing protein</fullName>
    </submittedName>
</protein>
<accession>A0ABN0U597</accession>
<organism evidence="3 4">
    <name type="scientific">Cryptosporangium japonicum</name>
    <dbReference type="NCBI Taxonomy" id="80872"/>
    <lineage>
        <taxon>Bacteria</taxon>
        <taxon>Bacillati</taxon>
        <taxon>Actinomycetota</taxon>
        <taxon>Actinomycetes</taxon>
        <taxon>Cryptosporangiales</taxon>
        <taxon>Cryptosporangiaceae</taxon>
        <taxon>Cryptosporangium</taxon>
    </lineage>
</organism>
<evidence type="ECO:0000313" key="3">
    <source>
        <dbReference type="EMBL" id="GAA0239197.1"/>
    </source>
</evidence>
<dbReference type="Proteomes" id="UP001500967">
    <property type="component" value="Unassembled WGS sequence"/>
</dbReference>
<feature type="transmembrane region" description="Helical" evidence="1">
    <location>
        <begin position="68"/>
        <end position="89"/>
    </location>
</feature>
<evidence type="ECO:0000259" key="2">
    <source>
        <dbReference type="Pfam" id="PF14342"/>
    </source>
</evidence>
<comment type="caution">
    <text evidence="3">The sequence shown here is derived from an EMBL/GenBank/DDBJ whole genome shotgun (WGS) entry which is preliminary data.</text>
</comment>
<keyword evidence="1" id="KW-0812">Transmembrane</keyword>
<feature type="transmembrane region" description="Helical" evidence="1">
    <location>
        <begin position="109"/>
        <end position="128"/>
    </location>
</feature>
<proteinExistence type="predicted"/>
<keyword evidence="1" id="KW-1133">Transmembrane helix</keyword>
<evidence type="ECO:0000256" key="1">
    <source>
        <dbReference type="SAM" id="Phobius"/>
    </source>
</evidence>
<dbReference type="Pfam" id="PF14342">
    <property type="entry name" value="DUF4396"/>
    <property type="match status" value="1"/>
</dbReference>
<sequence length="147" mass="15283">MDTTGWRPALQATLHCLTGCAIGEVLGMVIGTSLGWHNAATVVLSIALAFVFGYALTMRGVLAAGVTFRQALSVALAADTVSIAVMEVVDNGVVLAVPGAMDAGLGSVLFWGSLAVSLLIAFVVTTPVNRWMIGRGRGHAVVHQYHH</sequence>
<keyword evidence="1" id="KW-0472">Membrane</keyword>
<evidence type="ECO:0000313" key="4">
    <source>
        <dbReference type="Proteomes" id="UP001500967"/>
    </source>
</evidence>
<dbReference type="InterPro" id="IPR025509">
    <property type="entry name" value="DUF4396"/>
</dbReference>
<reference evidence="3 4" key="1">
    <citation type="journal article" date="2019" name="Int. J. Syst. Evol. Microbiol.">
        <title>The Global Catalogue of Microorganisms (GCM) 10K type strain sequencing project: providing services to taxonomists for standard genome sequencing and annotation.</title>
        <authorList>
            <consortium name="The Broad Institute Genomics Platform"/>
            <consortium name="The Broad Institute Genome Sequencing Center for Infectious Disease"/>
            <person name="Wu L."/>
            <person name="Ma J."/>
        </authorList>
    </citation>
    <scope>NUCLEOTIDE SEQUENCE [LARGE SCALE GENOMIC DNA]</scope>
    <source>
        <strain evidence="3 4">JCM 10425</strain>
    </source>
</reference>
<gene>
    <name evidence="3" type="ORF">GCM10009539_25630</name>
</gene>